<evidence type="ECO:0000259" key="4">
    <source>
        <dbReference type="Pfam" id="PF04500"/>
    </source>
</evidence>
<organism evidence="5 6">
    <name type="scientific">Chrysodeixis includens</name>
    <name type="common">Soybean looper</name>
    <name type="synonym">Pseudoplusia includens</name>
    <dbReference type="NCBI Taxonomy" id="689277"/>
    <lineage>
        <taxon>Eukaryota</taxon>
        <taxon>Metazoa</taxon>
        <taxon>Ecdysozoa</taxon>
        <taxon>Arthropoda</taxon>
        <taxon>Hexapoda</taxon>
        <taxon>Insecta</taxon>
        <taxon>Pterygota</taxon>
        <taxon>Neoptera</taxon>
        <taxon>Endopterygota</taxon>
        <taxon>Lepidoptera</taxon>
        <taxon>Glossata</taxon>
        <taxon>Ditrysia</taxon>
        <taxon>Noctuoidea</taxon>
        <taxon>Noctuidae</taxon>
        <taxon>Plusiinae</taxon>
        <taxon>Chrysodeixis</taxon>
    </lineage>
</organism>
<dbReference type="OrthoDB" id="7761241at2759"/>
<dbReference type="InterPro" id="IPR007588">
    <property type="entry name" value="Znf_FLYWCH"/>
</dbReference>
<gene>
    <name evidence="5" type="ORF">CINC_LOCUS1967</name>
</gene>
<keyword evidence="3" id="KW-0862">Zinc</keyword>
<evidence type="ECO:0000313" key="5">
    <source>
        <dbReference type="EMBL" id="CAD0200280.1"/>
    </source>
</evidence>
<dbReference type="AlphaFoldDB" id="A0A9N8L459"/>
<name>A0A9N8L459_CHRIL</name>
<feature type="domain" description="FLYWCH-type" evidence="4">
    <location>
        <begin position="58"/>
        <end position="120"/>
    </location>
</feature>
<dbReference type="EMBL" id="LR824015">
    <property type="protein sequence ID" value="CAD0200280.1"/>
    <property type="molecule type" value="Genomic_DNA"/>
</dbReference>
<reference evidence="5" key="1">
    <citation type="submission" date="2021-12" db="EMBL/GenBank/DDBJ databases">
        <authorList>
            <person name="King R."/>
        </authorList>
    </citation>
    <scope>NUCLEOTIDE SEQUENCE</scope>
</reference>
<evidence type="ECO:0000256" key="3">
    <source>
        <dbReference type="ARBA" id="ARBA00022833"/>
    </source>
</evidence>
<accession>A0A9N8L459</accession>
<proteinExistence type="predicted"/>
<evidence type="ECO:0000256" key="1">
    <source>
        <dbReference type="ARBA" id="ARBA00022723"/>
    </source>
</evidence>
<dbReference type="Gene3D" id="2.20.25.240">
    <property type="match status" value="1"/>
</dbReference>
<dbReference type="Pfam" id="PF04500">
    <property type="entry name" value="FLYWCH"/>
    <property type="match status" value="1"/>
</dbReference>
<evidence type="ECO:0000313" key="6">
    <source>
        <dbReference type="Proteomes" id="UP001154114"/>
    </source>
</evidence>
<keyword evidence="2" id="KW-0863">Zinc-finger</keyword>
<keyword evidence="1" id="KW-0479">Metal-binding</keyword>
<protein>
    <recommendedName>
        <fullName evidence="4">FLYWCH-type domain-containing protein</fullName>
    </recommendedName>
</protein>
<dbReference type="GO" id="GO:0008270">
    <property type="term" value="F:zinc ion binding"/>
    <property type="evidence" value="ECO:0007669"/>
    <property type="project" value="UniProtKB-KW"/>
</dbReference>
<sequence>MIKCDPILTKSRCGQPKLLYLGQKYNLHNPNSQGIKKVWRCVKWSCKRYKCRGELQFRTSMQGRPILIYRGHRFNKEFRSNTNPLSAKTRWRCVQRNHGCRAAVVLIHQELVRVVNGHNHNTILQ</sequence>
<dbReference type="Proteomes" id="UP001154114">
    <property type="component" value="Chromosome 12"/>
</dbReference>
<keyword evidence="6" id="KW-1185">Reference proteome</keyword>
<evidence type="ECO:0000256" key="2">
    <source>
        <dbReference type="ARBA" id="ARBA00022771"/>
    </source>
</evidence>